<dbReference type="SUPFAM" id="SSF46785">
    <property type="entry name" value="Winged helix' DNA-binding domain"/>
    <property type="match status" value="1"/>
</dbReference>
<organism evidence="1 2">
    <name type="scientific">Candidatus Vogelbacteria bacterium RIFOXYD1_FULL_51_18</name>
    <dbReference type="NCBI Taxonomy" id="1802440"/>
    <lineage>
        <taxon>Bacteria</taxon>
        <taxon>Candidatus Vogeliibacteriota</taxon>
    </lineage>
</organism>
<dbReference type="EMBL" id="MHTL01000017">
    <property type="protein sequence ID" value="OHA60224.1"/>
    <property type="molecule type" value="Genomic_DNA"/>
</dbReference>
<dbReference type="STRING" id="1802440.A2569_01535"/>
<evidence type="ECO:0000313" key="1">
    <source>
        <dbReference type="EMBL" id="OHA60224.1"/>
    </source>
</evidence>
<dbReference type="InterPro" id="IPR036390">
    <property type="entry name" value="WH_DNA-bd_sf"/>
</dbReference>
<evidence type="ECO:0008006" key="3">
    <source>
        <dbReference type="Google" id="ProtNLM"/>
    </source>
</evidence>
<accession>A0A1G2QHW1</accession>
<protein>
    <recommendedName>
        <fullName evidence="3">HTH arsR-type domain-containing protein</fullName>
    </recommendedName>
</protein>
<evidence type="ECO:0000313" key="2">
    <source>
        <dbReference type="Proteomes" id="UP000177090"/>
    </source>
</evidence>
<gene>
    <name evidence="1" type="ORF">A2569_01535</name>
</gene>
<sequence length="202" mass="23436">MEILAKLFGPVRLKVLRFFLQHQEGAYEDKDMAKRLKVSLPQLRKELKILESVGFLKHRIAHAVLASTRNGKRSFKGWYLQRLLINGPLKKFLFNSVPFKNDEVIKRLKGIGKIKLLIVAGVFIQDDSSPIDIMIVGDQLRRVVAESALRTMEADIGRELNYALFETHDFLYRLEAYDKFVREVFESPHQRIIDRIGLKAQE</sequence>
<dbReference type="Proteomes" id="UP000177090">
    <property type="component" value="Unassembled WGS sequence"/>
</dbReference>
<dbReference type="AlphaFoldDB" id="A0A1G2QHW1"/>
<comment type="caution">
    <text evidence="1">The sequence shown here is derived from an EMBL/GenBank/DDBJ whole genome shotgun (WGS) entry which is preliminary data.</text>
</comment>
<reference evidence="1 2" key="1">
    <citation type="journal article" date="2016" name="Nat. Commun.">
        <title>Thousands of microbial genomes shed light on interconnected biogeochemical processes in an aquifer system.</title>
        <authorList>
            <person name="Anantharaman K."/>
            <person name="Brown C.T."/>
            <person name="Hug L.A."/>
            <person name="Sharon I."/>
            <person name="Castelle C.J."/>
            <person name="Probst A.J."/>
            <person name="Thomas B.C."/>
            <person name="Singh A."/>
            <person name="Wilkins M.J."/>
            <person name="Karaoz U."/>
            <person name="Brodie E.L."/>
            <person name="Williams K.H."/>
            <person name="Hubbard S.S."/>
            <person name="Banfield J.F."/>
        </authorList>
    </citation>
    <scope>NUCLEOTIDE SEQUENCE [LARGE SCALE GENOMIC DNA]</scope>
</reference>
<proteinExistence type="predicted"/>
<name>A0A1G2QHW1_9BACT</name>